<reference evidence="2 3" key="1">
    <citation type="journal article" date="2012" name="J. Bacteriol.">
        <title>Complete genome sequence of Mycoplasma wenyonii strain Massachusetts.</title>
        <authorList>
            <person name="Dos Santos A.P."/>
            <person name="Guimaraes A.M."/>
            <person name="do Nascimento N.C."/>
            <person name="Sanmiguel P.J."/>
            <person name="Messick J.B."/>
        </authorList>
    </citation>
    <scope>NUCLEOTIDE SEQUENCE [LARGE SCALE GENOMIC DNA]</scope>
    <source>
        <strain evidence="2 3">Massachusetts</strain>
    </source>
</reference>
<feature type="compositionally biased region" description="Low complexity" evidence="1">
    <location>
        <begin position="70"/>
        <end position="85"/>
    </location>
</feature>
<evidence type="ECO:0000313" key="2">
    <source>
        <dbReference type="EMBL" id="AFN65165.1"/>
    </source>
</evidence>
<dbReference type="STRING" id="1197325.WEN_01860"/>
<gene>
    <name evidence="2" type="ordered locus">WEN_01860</name>
</gene>
<feature type="region of interest" description="Disordered" evidence="1">
    <location>
        <begin position="65"/>
        <end position="85"/>
    </location>
</feature>
<accession>I6ZIY4</accession>
<dbReference type="EMBL" id="CP003703">
    <property type="protein sequence ID" value="AFN65165.1"/>
    <property type="molecule type" value="Genomic_DNA"/>
</dbReference>
<dbReference type="Proteomes" id="UP000009005">
    <property type="component" value="Chromosome"/>
</dbReference>
<sequence>MSSYSPKDWNVSTFCDKYEITKFKLGGLTPSSGPEVSEDSENPKNFKYLLHCTWKKENNSEEVSEYWQQLASPPLASPPATSNKK</sequence>
<keyword evidence="3" id="KW-1185">Reference proteome</keyword>
<evidence type="ECO:0000313" key="3">
    <source>
        <dbReference type="Proteomes" id="UP000009005"/>
    </source>
</evidence>
<evidence type="ECO:0000256" key="1">
    <source>
        <dbReference type="SAM" id="MobiDB-lite"/>
    </source>
</evidence>
<dbReference type="HOGENOM" id="CLU_2509186_0_0_14"/>
<dbReference type="KEGG" id="mwe:WEN_01860"/>
<name>I6ZIY4_MYCWM</name>
<proteinExistence type="predicted"/>
<protein>
    <submittedName>
        <fullName evidence="2">Uncharacterized protein</fullName>
    </submittedName>
</protein>
<organism evidence="2 3">
    <name type="scientific">Mycoplasma wenyonii (strain Massachusetts)</name>
    <name type="common">Eperythrozoon wenyonii</name>
    <dbReference type="NCBI Taxonomy" id="1197325"/>
    <lineage>
        <taxon>Bacteria</taxon>
        <taxon>Bacillati</taxon>
        <taxon>Mycoplasmatota</taxon>
        <taxon>Mollicutes</taxon>
        <taxon>Mycoplasmataceae</taxon>
        <taxon>Mycoplasma</taxon>
    </lineage>
</organism>
<dbReference type="AlphaFoldDB" id="I6ZIY4"/>